<keyword evidence="3" id="KW-1185">Reference proteome</keyword>
<dbReference type="EMBL" id="JAQQWM010000001">
    <property type="protein sequence ID" value="KAK8083449.1"/>
    <property type="molecule type" value="Genomic_DNA"/>
</dbReference>
<protein>
    <submittedName>
        <fullName evidence="2">Uncharacterized protein</fullName>
    </submittedName>
</protein>
<keyword evidence="1" id="KW-0812">Transmembrane</keyword>
<organism evidence="2 3">
    <name type="scientific">Apiospora saccharicola</name>
    <dbReference type="NCBI Taxonomy" id="335842"/>
    <lineage>
        <taxon>Eukaryota</taxon>
        <taxon>Fungi</taxon>
        <taxon>Dikarya</taxon>
        <taxon>Ascomycota</taxon>
        <taxon>Pezizomycotina</taxon>
        <taxon>Sordariomycetes</taxon>
        <taxon>Xylariomycetidae</taxon>
        <taxon>Amphisphaeriales</taxon>
        <taxon>Apiosporaceae</taxon>
        <taxon>Apiospora</taxon>
    </lineage>
</organism>
<sequence length="210" mass="22816">MAANATVDQDNFANNAFTNLAPLLTLFGNEVTKQFLAISMGIPDAAILGIAPIGIMTDTVSAIRVGGSYLMKSVIDRARDSPDDEEKYLLSSTSANVRGIWTGNRVIRQNGASKTTVFMFNLNRHTNNAQGLYPRYGLISLSNYLERRPHLQLSAITPKSTLRGHADIISPNITLNVQGAIPNKRMVVGWAFIGLSLQALVLVIITIVAY</sequence>
<reference evidence="2 3" key="1">
    <citation type="submission" date="2023-01" db="EMBL/GenBank/DDBJ databases">
        <title>Analysis of 21 Apiospora genomes using comparative genomics revels a genus with tremendous synthesis potential of carbohydrate active enzymes and secondary metabolites.</title>
        <authorList>
            <person name="Sorensen T."/>
        </authorList>
    </citation>
    <scope>NUCLEOTIDE SEQUENCE [LARGE SCALE GENOMIC DNA]</scope>
    <source>
        <strain evidence="2 3">CBS 83171</strain>
    </source>
</reference>
<name>A0ABR1WMV5_9PEZI</name>
<keyword evidence="1" id="KW-1133">Transmembrane helix</keyword>
<accession>A0ABR1WMV5</accession>
<evidence type="ECO:0000313" key="2">
    <source>
        <dbReference type="EMBL" id="KAK8083449.1"/>
    </source>
</evidence>
<gene>
    <name evidence="2" type="ORF">PG996_002230</name>
</gene>
<proteinExistence type="predicted"/>
<feature type="transmembrane region" description="Helical" evidence="1">
    <location>
        <begin position="187"/>
        <end position="209"/>
    </location>
</feature>
<evidence type="ECO:0000313" key="3">
    <source>
        <dbReference type="Proteomes" id="UP001446871"/>
    </source>
</evidence>
<keyword evidence="1" id="KW-0472">Membrane</keyword>
<comment type="caution">
    <text evidence="2">The sequence shown here is derived from an EMBL/GenBank/DDBJ whole genome shotgun (WGS) entry which is preliminary data.</text>
</comment>
<dbReference type="Proteomes" id="UP001446871">
    <property type="component" value="Unassembled WGS sequence"/>
</dbReference>
<evidence type="ECO:0000256" key="1">
    <source>
        <dbReference type="SAM" id="Phobius"/>
    </source>
</evidence>